<reference evidence="2 3" key="1">
    <citation type="submission" date="2024-03" db="EMBL/GenBank/DDBJ databases">
        <title>Human intestinal bacterial collection.</title>
        <authorList>
            <person name="Pauvert C."/>
            <person name="Hitch T.C.A."/>
            <person name="Clavel T."/>
        </authorList>
    </citation>
    <scope>NUCLEOTIDE SEQUENCE [LARGE SCALE GENOMIC DNA]</scope>
    <source>
        <strain evidence="2 3">CLA-JM-H11</strain>
    </source>
</reference>
<dbReference type="SUPFAM" id="SSF53681">
    <property type="entry name" value="Aspartate/glutamate racemase"/>
    <property type="match status" value="1"/>
</dbReference>
<comment type="similarity">
    <text evidence="1">Belongs to the HyuE racemase family.</text>
</comment>
<keyword evidence="3" id="KW-1185">Reference proteome</keyword>
<organism evidence="2 3">
    <name type="scientific">Ruthenibacterium intestinale</name>
    <dbReference type="NCBI Taxonomy" id="3133163"/>
    <lineage>
        <taxon>Bacteria</taxon>
        <taxon>Bacillati</taxon>
        <taxon>Bacillota</taxon>
        <taxon>Clostridia</taxon>
        <taxon>Eubacteriales</taxon>
        <taxon>Oscillospiraceae</taxon>
        <taxon>Ruthenibacterium</taxon>
    </lineage>
</organism>
<accession>A0ABV1GG12</accession>
<dbReference type="EMBL" id="JBBMFA010000096">
    <property type="protein sequence ID" value="MEQ2520782.1"/>
    <property type="molecule type" value="Genomic_DNA"/>
</dbReference>
<sequence>MKIAVIHTTPATIASLGDLIRSEIPNAEVFNLLDDSILPDMNGGYRVDWVRERWLEYAQIARKNGAQAILSACSTVGEFAQEANEMLDIPVYRIDEAMACEAVRRGGVICVFATLASTLEPTARLLKRLSQKQTQFCEIRTVLVEGAYDALMQGDRALHDEKIRRALAEQGAQANVIVLAQASMASAADGLPDEICAQVLTSPRLGIEKLRDDLAALDGEKR</sequence>
<evidence type="ECO:0000313" key="2">
    <source>
        <dbReference type="EMBL" id="MEQ2520782.1"/>
    </source>
</evidence>
<dbReference type="Gene3D" id="3.40.50.12500">
    <property type="match status" value="1"/>
</dbReference>
<dbReference type="RefSeq" id="WP_349216328.1">
    <property type="nucleotide sequence ID" value="NZ_JBBMFA010000096.1"/>
</dbReference>
<dbReference type="Proteomes" id="UP001477672">
    <property type="component" value="Unassembled WGS sequence"/>
</dbReference>
<gene>
    <name evidence="2" type="ORF">WMO24_10125</name>
</gene>
<evidence type="ECO:0000256" key="1">
    <source>
        <dbReference type="ARBA" id="ARBA00038414"/>
    </source>
</evidence>
<evidence type="ECO:0000313" key="3">
    <source>
        <dbReference type="Proteomes" id="UP001477672"/>
    </source>
</evidence>
<proteinExistence type="inferred from homology"/>
<protein>
    <submittedName>
        <fullName evidence="2">Aspartate/glutamate racemase family protein</fullName>
    </submittedName>
</protein>
<dbReference type="InterPro" id="IPR053714">
    <property type="entry name" value="Iso_Racemase_Enz_sf"/>
</dbReference>
<dbReference type="InterPro" id="IPR001920">
    <property type="entry name" value="Asp/Glu_race"/>
</dbReference>
<name>A0ABV1GG12_9FIRM</name>
<dbReference type="InterPro" id="IPR015942">
    <property type="entry name" value="Asp/Glu/hydantoin_racemase"/>
</dbReference>
<dbReference type="Pfam" id="PF01177">
    <property type="entry name" value="Asp_Glu_race"/>
    <property type="match status" value="1"/>
</dbReference>
<comment type="caution">
    <text evidence="2">The sequence shown here is derived from an EMBL/GenBank/DDBJ whole genome shotgun (WGS) entry which is preliminary data.</text>
</comment>